<evidence type="ECO:0000313" key="3">
    <source>
        <dbReference type="Proteomes" id="UP000178336"/>
    </source>
</evidence>
<gene>
    <name evidence="2" type="ORF">A3A48_01075</name>
</gene>
<dbReference type="PANTHER" id="PTHR40278:SF1">
    <property type="entry name" value="DNA UTILIZATION PROTEIN HOFN"/>
    <property type="match status" value="1"/>
</dbReference>
<dbReference type="Proteomes" id="UP000178336">
    <property type="component" value="Unassembled WGS sequence"/>
</dbReference>
<reference evidence="2 3" key="1">
    <citation type="journal article" date="2016" name="Nat. Commun.">
        <title>Thousands of microbial genomes shed light on interconnected biogeochemical processes in an aquifer system.</title>
        <authorList>
            <person name="Anantharaman K."/>
            <person name="Brown C.T."/>
            <person name="Hug L.A."/>
            <person name="Sharon I."/>
            <person name="Castelle C.J."/>
            <person name="Probst A.J."/>
            <person name="Thomas B.C."/>
            <person name="Singh A."/>
            <person name="Wilkins M.J."/>
            <person name="Karaoz U."/>
            <person name="Brodie E.L."/>
            <person name="Williams K.H."/>
            <person name="Hubbard S.S."/>
            <person name="Banfield J.F."/>
        </authorList>
    </citation>
    <scope>NUCLEOTIDE SEQUENCE [LARGE SCALE GENOMIC DNA]</scope>
</reference>
<organism evidence="2 3">
    <name type="scientific">Candidatus Curtissbacteria bacterium RIFCSPLOWO2_01_FULL_37_9</name>
    <dbReference type="NCBI Taxonomy" id="1797724"/>
    <lineage>
        <taxon>Bacteria</taxon>
        <taxon>Candidatus Curtissiibacteriota</taxon>
    </lineage>
</organism>
<keyword evidence="1" id="KW-0812">Transmembrane</keyword>
<dbReference type="Pfam" id="PF05137">
    <property type="entry name" value="PilN"/>
    <property type="match status" value="1"/>
</dbReference>
<dbReference type="EMBL" id="MFBN01000014">
    <property type="protein sequence ID" value="OGD95632.1"/>
    <property type="molecule type" value="Genomic_DNA"/>
</dbReference>
<dbReference type="InterPro" id="IPR052534">
    <property type="entry name" value="Extracell_DNA_Util/SecSys_Comp"/>
</dbReference>
<comment type="caution">
    <text evidence="2">The sequence shown here is derived from an EMBL/GenBank/DDBJ whole genome shotgun (WGS) entry which is preliminary data.</text>
</comment>
<dbReference type="PANTHER" id="PTHR40278">
    <property type="entry name" value="DNA UTILIZATION PROTEIN HOFN"/>
    <property type="match status" value="1"/>
</dbReference>
<dbReference type="AlphaFoldDB" id="A0A1F5GUQ7"/>
<keyword evidence="1" id="KW-1133">Transmembrane helix</keyword>
<dbReference type="InterPro" id="IPR007813">
    <property type="entry name" value="PilN"/>
</dbReference>
<keyword evidence="1" id="KW-0472">Membrane</keyword>
<feature type="transmembrane region" description="Helical" evidence="1">
    <location>
        <begin position="24"/>
        <end position="46"/>
    </location>
</feature>
<dbReference type="STRING" id="1797724.A3A48_01075"/>
<accession>A0A1F5GUQ7</accession>
<proteinExistence type="predicted"/>
<evidence type="ECO:0000256" key="1">
    <source>
        <dbReference type="SAM" id="Phobius"/>
    </source>
</evidence>
<sequence length="180" mass="19289">MADINLLPVAARDQENFSILVKRISIVSVVVLVITGIVTFIILVLFSSFSSKRSKLVASVEASSGQIESLKSTEELIVVVKDKASSAEKLVSSRTDFADIFENISKLIPQGVYFTDAKFTSGKVSLSARAQSSADVAGLVSSLLSSEGAKYFNQVSIDSLSSNELGLFTFNITAQLVNKK</sequence>
<protein>
    <submittedName>
        <fullName evidence="2">Uncharacterized protein</fullName>
    </submittedName>
</protein>
<name>A0A1F5GUQ7_9BACT</name>
<evidence type="ECO:0000313" key="2">
    <source>
        <dbReference type="EMBL" id="OGD95632.1"/>
    </source>
</evidence>